<sequence length="258" mass="28891">MSHKARDFSHHISKESALRRPSPLKCAYAYTLREGMITMGGGLPEPCYFPFSALEAVVPELGRFSEKETQVAGDRIVIQKYRTKENNVLSLSDSLQYAQGYGVSDFLKFVTEHTKLAHKPPYEDWQCSITAGNTQGLALCLRMLCSRGDALLLEEFAYPAAVETADPMGLKLCGIAMDSEGIRDDILEEKLDKWDEQIEGAKRPTVIYLVPCGQNPSGATLGINRRKRIYKICQKYDIVIIEDDPYCTLNIVNIILTC</sequence>
<organism evidence="7 8">
    <name type="scientific">Neolecta irregularis (strain DAH-3)</name>
    <dbReference type="NCBI Taxonomy" id="1198029"/>
    <lineage>
        <taxon>Eukaryota</taxon>
        <taxon>Fungi</taxon>
        <taxon>Dikarya</taxon>
        <taxon>Ascomycota</taxon>
        <taxon>Taphrinomycotina</taxon>
        <taxon>Neolectales</taxon>
        <taxon>Neolectaceae</taxon>
        <taxon>Neolecta</taxon>
    </lineage>
</organism>
<dbReference type="Proteomes" id="UP000186594">
    <property type="component" value="Unassembled WGS sequence"/>
</dbReference>
<dbReference type="SUPFAM" id="SSF53383">
    <property type="entry name" value="PLP-dependent transferases"/>
    <property type="match status" value="1"/>
</dbReference>
<comment type="caution">
    <text evidence="7">The sequence shown here is derived from an EMBL/GenBank/DDBJ whole genome shotgun (WGS) entry which is preliminary data.</text>
</comment>
<dbReference type="GO" id="GO:0030170">
    <property type="term" value="F:pyridoxal phosphate binding"/>
    <property type="evidence" value="ECO:0007669"/>
    <property type="project" value="InterPro"/>
</dbReference>
<evidence type="ECO:0000259" key="6">
    <source>
        <dbReference type="Pfam" id="PF00155"/>
    </source>
</evidence>
<dbReference type="AlphaFoldDB" id="A0A1U7LJD1"/>
<dbReference type="GO" id="GO:0008793">
    <property type="term" value="F:aromatic-amino-acid transaminase activity"/>
    <property type="evidence" value="ECO:0007669"/>
    <property type="project" value="TreeGrafter"/>
</dbReference>
<evidence type="ECO:0000313" key="7">
    <source>
        <dbReference type="EMBL" id="OLL22738.1"/>
    </source>
</evidence>
<dbReference type="PANTHER" id="PTHR42790:SF21">
    <property type="entry name" value="AROMATIC_AMINOADIPATE AMINOTRANSFERASE 1"/>
    <property type="match status" value="1"/>
</dbReference>
<dbReference type="GO" id="GO:0047536">
    <property type="term" value="F:2-aminoadipate transaminase activity"/>
    <property type="evidence" value="ECO:0007669"/>
    <property type="project" value="TreeGrafter"/>
</dbReference>
<keyword evidence="8" id="KW-1185">Reference proteome</keyword>
<dbReference type="InterPro" id="IPR015424">
    <property type="entry name" value="PyrdxlP-dep_Trfase"/>
</dbReference>
<dbReference type="GO" id="GO:0019878">
    <property type="term" value="P:lysine biosynthetic process via aminoadipic acid"/>
    <property type="evidence" value="ECO:0007669"/>
    <property type="project" value="TreeGrafter"/>
</dbReference>
<keyword evidence="5" id="KW-0663">Pyridoxal phosphate</keyword>
<gene>
    <name evidence="7" type="ORF">NEOLI_002890</name>
</gene>
<dbReference type="GO" id="GO:0009074">
    <property type="term" value="P:aromatic amino acid family catabolic process"/>
    <property type="evidence" value="ECO:0007669"/>
    <property type="project" value="TreeGrafter"/>
</dbReference>
<protein>
    <submittedName>
        <fullName evidence="7">Aromatic amino acid aminotransferase</fullName>
    </submittedName>
</protein>
<evidence type="ECO:0000256" key="4">
    <source>
        <dbReference type="ARBA" id="ARBA00022679"/>
    </source>
</evidence>
<dbReference type="OMA" id="HANDNIP"/>
<dbReference type="OrthoDB" id="691673at2759"/>
<name>A0A1U7LJD1_NEOID</name>
<keyword evidence="4 7" id="KW-0808">Transferase</keyword>
<evidence type="ECO:0000256" key="2">
    <source>
        <dbReference type="ARBA" id="ARBA00007441"/>
    </source>
</evidence>
<comment type="similarity">
    <text evidence="2">Belongs to the class-I pyridoxal-phosphate-dependent aminotransferase family.</text>
</comment>
<keyword evidence="3 7" id="KW-0032">Aminotransferase</keyword>
<dbReference type="Pfam" id="PF00155">
    <property type="entry name" value="Aminotran_1_2"/>
    <property type="match status" value="1"/>
</dbReference>
<dbReference type="PANTHER" id="PTHR42790">
    <property type="entry name" value="AMINOTRANSFERASE"/>
    <property type="match status" value="1"/>
</dbReference>
<evidence type="ECO:0000256" key="5">
    <source>
        <dbReference type="ARBA" id="ARBA00022898"/>
    </source>
</evidence>
<dbReference type="InterPro" id="IPR004839">
    <property type="entry name" value="Aminotransferase_I/II_large"/>
</dbReference>
<dbReference type="STRING" id="1198029.A0A1U7LJD1"/>
<comment type="cofactor">
    <cofactor evidence="1">
        <name>pyridoxal 5'-phosphate</name>
        <dbReference type="ChEBI" id="CHEBI:597326"/>
    </cofactor>
</comment>
<proteinExistence type="inferred from homology"/>
<accession>A0A1U7LJD1</accession>
<dbReference type="GO" id="GO:0006571">
    <property type="term" value="P:tyrosine biosynthetic process"/>
    <property type="evidence" value="ECO:0007669"/>
    <property type="project" value="TreeGrafter"/>
</dbReference>
<dbReference type="EMBL" id="LXFE01002865">
    <property type="protein sequence ID" value="OLL22738.1"/>
    <property type="molecule type" value="Genomic_DNA"/>
</dbReference>
<evidence type="ECO:0000313" key="8">
    <source>
        <dbReference type="Proteomes" id="UP000186594"/>
    </source>
</evidence>
<feature type="domain" description="Aminotransferase class I/classII large" evidence="6">
    <location>
        <begin position="78"/>
        <end position="246"/>
    </location>
</feature>
<dbReference type="CDD" id="cd00609">
    <property type="entry name" value="AAT_like"/>
    <property type="match status" value="1"/>
</dbReference>
<evidence type="ECO:0000256" key="1">
    <source>
        <dbReference type="ARBA" id="ARBA00001933"/>
    </source>
</evidence>
<dbReference type="InterPro" id="IPR015421">
    <property type="entry name" value="PyrdxlP-dep_Trfase_major"/>
</dbReference>
<reference evidence="7 8" key="1">
    <citation type="submission" date="2016-04" db="EMBL/GenBank/DDBJ databases">
        <title>Evolutionary innovation and constraint leading to complex multicellularity in the Ascomycota.</title>
        <authorList>
            <person name="Cisse O."/>
            <person name="Nguyen A."/>
            <person name="Hewitt D.A."/>
            <person name="Jedd G."/>
            <person name="Stajich J.E."/>
        </authorList>
    </citation>
    <scope>NUCLEOTIDE SEQUENCE [LARGE SCALE GENOMIC DNA]</scope>
    <source>
        <strain evidence="7 8">DAH-3</strain>
    </source>
</reference>
<evidence type="ECO:0000256" key="3">
    <source>
        <dbReference type="ARBA" id="ARBA00022576"/>
    </source>
</evidence>
<dbReference type="Gene3D" id="3.40.640.10">
    <property type="entry name" value="Type I PLP-dependent aspartate aminotransferase-like (Major domain)"/>
    <property type="match status" value="1"/>
</dbReference>
<dbReference type="InterPro" id="IPR050859">
    <property type="entry name" value="Class-I_PLP-dep_aminotransf"/>
</dbReference>